<evidence type="ECO:0000313" key="10">
    <source>
        <dbReference type="EMBL" id="TVU72713.1"/>
    </source>
</evidence>
<evidence type="ECO:0000256" key="3">
    <source>
        <dbReference type="ARBA" id="ARBA00022679"/>
    </source>
</evidence>
<dbReference type="GO" id="GO:0048034">
    <property type="term" value="P:heme O biosynthetic process"/>
    <property type="evidence" value="ECO:0007669"/>
    <property type="project" value="UniProtKB-UniRule"/>
</dbReference>
<dbReference type="GO" id="GO:0005886">
    <property type="term" value="C:plasma membrane"/>
    <property type="evidence" value="ECO:0007669"/>
    <property type="project" value="UniProtKB-SubCell"/>
</dbReference>
<dbReference type="EMBL" id="VNFH01000002">
    <property type="protein sequence ID" value="TVU72713.1"/>
    <property type="molecule type" value="Genomic_DNA"/>
</dbReference>
<name>A0A558HUA5_9GAMM</name>
<keyword evidence="7 9" id="KW-0472">Membrane</keyword>
<gene>
    <name evidence="9 10" type="primary">cyoE</name>
    <name evidence="10" type="ORF">FQP86_03310</name>
</gene>
<dbReference type="FunFam" id="1.10.357.140:FF:000001">
    <property type="entry name" value="Protoheme IX farnesyltransferase"/>
    <property type="match status" value="1"/>
</dbReference>
<feature type="transmembrane region" description="Helical" evidence="9">
    <location>
        <begin position="106"/>
        <end position="126"/>
    </location>
</feature>
<reference evidence="10 11" key="1">
    <citation type="submission" date="2019-07" db="EMBL/GenBank/DDBJ databases">
        <title>Diversity of Bacteria from Kongsfjorden, Arctic.</title>
        <authorList>
            <person name="Yu Y."/>
        </authorList>
    </citation>
    <scope>NUCLEOTIDE SEQUENCE [LARGE SCALE GENOMIC DNA]</scope>
    <source>
        <strain evidence="10 11">SM1923</strain>
    </source>
</reference>
<accession>A0A558HUA5</accession>
<sequence>MIKDYLRTTKPGIIFGNLITVSGGFFLASGGEVDWALFLATLIGVALIVASGCVFNNCIDRDIDRHMARTQGRALVQGTVSFKGALTFGGVLGLAGFWLLAAMTNLMAMIAVGLGFVIYVGAYSMWLKRGSVYGTLIGSLSGAAPPVVGYLAVTGQVDMGALLLLIIFSMWQMPHSYAIAMFRVDDYRAANIPVLPVARGMEYAKRVVIGYIAGFLPVSLLLTLWGYTGMWYLVVVTIACGWWLYLAVWRLKGQSDASWARKLFGFSIIIVMALSLMMSLDTQL</sequence>
<keyword evidence="5 9" id="KW-1133">Transmembrane helix</keyword>
<feature type="transmembrane region" description="Helical" evidence="9">
    <location>
        <begin position="159"/>
        <end position="182"/>
    </location>
</feature>
<keyword evidence="4 9" id="KW-0812">Transmembrane</keyword>
<comment type="miscellaneous">
    <text evidence="9">Carbon 2 of the heme B porphyrin ring is defined according to the Fischer nomenclature.</text>
</comment>
<dbReference type="AlphaFoldDB" id="A0A558HUA5"/>
<dbReference type="InterPro" id="IPR000537">
    <property type="entry name" value="UbiA_prenyltransferase"/>
</dbReference>
<dbReference type="NCBIfam" id="NF003348">
    <property type="entry name" value="PRK04375.1-1"/>
    <property type="match status" value="1"/>
</dbReference>
<organism evidence="10 11">
    <name type="scientific">Cobetia crustatorum</name>
    <dbReference type="NCBI Taxonomy" id="553385"/>
    <lineage>
        <taxon>Bacteria</taxon>
        <taxon>Pseudomonadati</taxon>
        <taxon>Pseudomonadota</taxon>
        <taxon>Gammaproteobacteria</taxon>
        <taxon>Oceanospirillales</taxon>
        <taxon>Halomonadaceae</taxon>
        <taxon>Cobetia</taxon>
    </lineage>
</organism>
<dbReference type="HAMAP" id="MF_00154">
    <property type="entry name" value="CyoE_CtaB"/>
    <property type="match status" value="1"/>
</dbReference>
<dbReference type="UniPathway" id="UPA00834">
    <property type="reaction ID" value="UER00712"/>
</dbReference>
<dbReference type="InterPro" id="IPR006369">
    <property type="entry name" value="Protohaem_IX_farnesylTrfase"/>
</dbReference>
<feature type="transmembrane region" description="Helical" evidence="9">
    <location>
        <begin position="231"/>
        <end position="251"/>
    </location>
</feature>
<dbReference type="GO" id="GO:0008495">
    <property type="term" value="F:protoheme IX farnesyltransferase activity"/>
    <property type="evidence" value="ECO:0007669"/>
    <property type="project" value="UniProtKB-UniRule"/>
</dbReference>
<comment type="catalytic activity">
    <reaction evidence="8 9">
        <text>heme b + (2E,6E)-farnesyl diphosphate + H2O = Fe(II)-heme o + diphosphate</text>
        <dbReference type="Rhea" id="RHEA:28070"/>
        <dbReference type="ChEBI" id="CHEBI:15377"/>
        <dbReference type="ChEBI" id="CHEBI:33019"/>
        <dbReference type="ChEBI" id="CHEBI:60344"/>
        <dbReference type="ChEBI" id="CHEBI:60530"/>
        <dbReference type="ChEBI" id="CHEBI:175763"/>
        <dbReference type="EC" id="2.5.1.141"/>
    </reaction>
</comment>
<dbReference type="STRING" id="553385.GCA_000591415_01941"/>
<evidence type="ECO:0000256" key="8">
    <source>
        <dbReference type="ARBA" id="ARBA00047690"/>
    </source>
</evidence>
<keyword evidence="6 9" id="KW-0350">Heme biosynthesis</keyword>
<dbReference type="OrthoDB" id="9814417at2"/>
<comment type="similarity">
    <text evidence="9">Belongs to the UbiA prenyltransferase family. Protoheme IX farnesyltransferase subfamily.</text>
</comment>
<comment type="pathway">
    <text evidence="9">Porphyrin-containing compound metabolism; heme O biosynthesis; heme O from protoheme: step 1/1.</text>
</comment>
<feature type="transmembrane region" description="Helical" evidence="9">
    <location>
        <begin position="12"/>
        <end position="29"/>
    </location>
</feature>
<evidence type="ECO:0000256" key="4">
    <source>
        <dbReference type="ARBA" id="ARBA00022692"/>
    </source>
</evidence>
<dbReference type="PANTHER" id="PTHR43448:SF2">
    <property type="entry name" value="PROTOHEME IX FARNESYLTRANSFERASE, MITOCHONDRIAL"/>
    <property type="match status" value="1"/>
</dbReference>
<dbReference type="InterPro" id="IPR044878">
    <property type="entry name" value="UbiA_sf"/>
</dbReference>
<dbReference type="RefSeq" id="WP_035159735.1">
    <property type="nucleotide sequence ID" value="NZ_CAWOWR010000076.1"/>
</dbReference>
<evidence type="ECO:0000256" key="5">
    <source>
        <dbReference type="ARBA" id="ARBA00022989"/>
    </source>
</evidence>
<feature type="transmembrane region" description="Helical" evidence="9">
    <location>
        <begin position="133"/>
        <end position="153"/>
    </location>
</feature>
<keyword evidence="11" id="KW-1185">Reference proteome</keyword>
<dbReference type="Pfam" id="PF01040">
    <property type="entry name" value="UbiA"/>
    <property type="match status" value="1"/>
</dbReference>
<dbReference type="EC" id="2.5.1.141" evidence="9"/>
<feature type="transmembrane region" description="Helical" evidence="9">
    <location>
        <begin position="35"/>
        <end position="59"/>
    </location>
</feature>
<evidence type="ECO:0000256" key="9">
    <source>
        <dbReference type="HAMAP-Rule" id="MF_00154"/>
    </source>
</evidence>
<dbReference type="InterPro" id="IPR030470">
    <property type="entry name" value="UbiA_prenylTrfase_CS"/>
</dbReference>
<proteinExistence type="inferred from homology"/>
<comment type="function">
    <text evidence="9">Converts heme B (protoheme IX) to heme O by substitution of the vinyl group on carbon 2 of heme B porphyrin ring with a hydroxyethyl farnesyl side group.</text>
</comment>
<feature type="transmembrane region" description="Helical" evidence="9">
    <location>
        <begin position="80"/>
        <end position="100"/>
    </location>
</feature>
<evidence type="ECO:0000256" key="6">
    <source>
        <dbReference type="ARBA" id="ARBA00023133"/>
    </source>
</evidence>
<comment type="subcellular location">
    <subcellularLocation>
        <location evidence="1 9">Cell membrane</location>
        <topology evidence="1 9">Multi-pass membrane protein</topology>
    </subcellularLocation>
</comment>
<keyword evidence="3 9" id="KW-0808">Transferase</keyword>
<keyword evidence="2 9" id="KW-1003">Cell membrane</keyword>
<protein>
    <recommendedName>
        <fullName evidence="9">Protoheme IX farnesyltransferase</fullName>
        <ecNumber evidence="9">2.5.1.141</ecNumber>
    </recommendedName>
    <alternativeName>
        <fullName evidence="9">Heme B farnesyltransferase</fullName>
    </alternativeName>
    <alternativeName>
        <fullName evidence="9">Heme O synthase</fullName>
    </alternativeName>
</protein>
<dbReference type="Proteomes" id="UP000319941">
    <property type="component" value="Unassembled WGS sequence"/>
</dbReference>
<evidence type="ECO:0000256" key="1">
    <source>
        <dbReference type="ARBA" id="ARBA00004651"/>
    </source>
</evidence>
<dbReference type="PANTHER" id="PTHR43448">
    <property type="entry name" value="PROTOHEME IX FARNESYLTRANSFERASE, MITOCHONDRIAL"/>
    <property type="match status" value="1"/>
</dbReference>
<feature type="transmembrane region" description="Helical" evidence="9">
    <location>
        <begin position="203"/>
        <end position="225"/>
    </location>
</feature>
<evidence type="ECO:0000313" key="11">
    <source>
        <dbReference type="Proteomes" id="UP000319941"/>
    </source>
</evidence>
<dbReference type="PROSITE" id="PS00943">
    <property type="entry name" value="UBIA"/>
    <property type="match status" value="1"/>
</dbReference>
<dbReference type="CDD" id="cd13957">
    <property type="entry name" value="PT_UbiA_Cox10"/>
    <property type="match status" value="1"/>
</dbReference>
<dbReference type="Gene3D" id="1.10.357.140">
    <property type="entry name" value="UbiA prenyltransferase"/>
    <property type="match status" value="1"/>
</dbReference>
<comment type="caution">
    <text evidence="10">The sequence shown here is derived from an EMBL/GenBank/DDBJ whole genome shotgun (WGS) entry which is preliminary data.</text>
</comment>
<dbReference type="NCBIfam" id="TIGR01473">
    <property type="entry name" value="cyoE_ctaB"/>
    <property type="match status" value="1"/>
</dbReference>
<evidence type="ECO:0000256" key="2">
    <source>
        <dbReference type="ARBA" id="ARBA00022475"/>
    </source>
</evidence>
<evidence type="ECO:0000256" key="7">
    <source>
        <dbReference type="ARBA" id="ARBA00023136"/>
    </source>
</evidence>
<feature type="transmembrane region" description="Helical" evidence="9">
    <location>
        <begin position="263"/>
        <end position="280"/>
    </location>
</feature>